<evidence type="ECO:0000313" key="1">
    <source>
        <dbReference type="EMBL" id="TWG02981.1"/>
    </source>
</evidence>
<proteinExistence type="predicted"/>
<dbReference type="Proteomes" id="UP000318186">
    <property type="component" value="Unassembled WGS sequence"/>
</dbReference>
<reference evidence="1 2" key="1">
    <citation type="submission" date="2019-06" db="EMBL/GenBank/DDBJ databases">
        <title>Sequencing the genomes of 1000 actinobacteria strains.</title>
        <authorList>
            <person name="Klenk H.-P."/>
        </authorList>
    </citation>
    <scope>NUCLEOTIDE SEQUENCE [LARGE SCALE GENOMIC DNA]</scope>
    <source>
        <strain evidence="1 2">DSM 42059</strain>
    </source>
</reference>
<name>A0A561UUE1_9ACTN</name>
<organism evidence="1 2">
    <name type="scientific">Streptomyces brevispora</name>
    <dbReference type="NCBI Taxonomy" id="887462"/>
    <lineage>
        <taxon>Bacteria</taxon>
        <taxon>Bacillati</taxon>
        <taxon>Actinomycetota</taxon>
        <taxon>Actinomycetes</taxon>
        <taxon>Kitasatosporales</taxon>
        <taxon>Streptomycetaceae</taxon>
        <taxon>Streptomyces</taxon>
    </lineage>
</organism>
<protein>
    <submittedName>
        <fullName evidence="1">Uncharacterized protein</fullName>
    </submittedName>
</protein>
<sequence>MVCATAVHHGHTVLHVDNDVNTLAVPSRRCSSETSALDRCPTVILPGPRSITSGGTEDLEAENAALRKKARELEEGSLSTDRTLTRKSFAITEVFSPAANRCPA</sequence>
<dbReference type="EMBL" id="VIWW01000001">
    <property type="protein sequence ID" value="TWG02981.1"/>
    <property type="molecule type" value="Genomic_DNA"/>
</dbReference>
<accession>A0A561UUE1</accession>
<dbReference type="AlphaFoldDB" id="A0A561UUE1"/>
<gene>
    <name evidence="1" type="ORF">FHX80_111393</name>
</gene>
<evidence type="ECO:0000313" key="2">
    <source>
        <dbReference type="Proteomes" id="UP000318186"/>
    </source>
</evidence>
<comment type="caution">
    <text evidence="1">The sequence shown here is derived from an EMBL/GenBank/DDBJ whole genome shotgun (WGS) entry which is preliminary data.</text>
</comment>